<dbReference type="AlphaFoldDB" id="A0AA35V716"/>
<gene>
    <name evidence="2" type="ORF">LMG32879_001718</name>
</gene>
<accession>A0AA35V716</accession>
<evidence type="ECO:0000313" key="3">
    <source>
        <dbReference type="Proteomes" id="UP001176960"/>
    </source>
</evidence>
<name>A0AA35V716_9PROT</name>
<dbReference type="RefSeq" id="WP_289841220.1">
    <property type="nucleotide sequence ID" value="NZ_CATKSH010000009.1"/>
</dbReference>
<dbReference type="Proteomes" id="UP001176960">
    <property type="component" value="Unassembled WGS sequence"/>
</dbReference>
<dbReference type="Gene3D" id="1.25.40.10">
    <property type="entry name" value="Tetratricopeptide repeat domain"/>
    <property type="match status" value="1"/>
</dbReference>
<protein>
    <submittedName>
        <fullName evidence="2">Tetratricopeptide repeat protein</fullName>
    </submittedName>
</protein>
<keyword evidence="3" id="KW-1185">Reference proteome</keyword>
<organism evidence="2 3">
    <name type="scientific">Brytella acorum</name>
    <dbReference type="NCBI Taxonomy" id="2959299"/>
    <lineage>
        <taxon>Bacteria</taxon>
        <taxon>Pseudomonadati</taxon>
        <taxon>Pseudomonadota</taxon>
        <taxon>Alphaproteobacteria</taxon>
        <taxon>Acetobacterales</taxon>
        <taxon>Acetobacteraceae</taxon>
        <taxon>Brytella</taxon>
    </lineage>
</organism>
<dbReference type="Pfam" id="PF13371">
    <property type="entry name" value="TPR_9"/>
    <property type="match status" value="1"/>
</dbReference>
<evidence type="ECO:0000256" key="1">
    <source>
        <dbReference type="SAM" id="SignalP"/>
    </source>
</evidence>
<proteinExistence type="predicted"/>
<feature type="chain" id="PRO_5041429574" evidence="1">
    <location>
        <begin position="36"/>
        <end position="277"/>
    </location>
</feature>
<comment type="caution">
    <text evidence="2">The sequence shown here is derived from an EMBL/GenBank/DDBJ whole genome shotgun (WGS) entry which is preliminary data.</text>
</comment>
<feature type="signal peptide" evidence="1">
    <location>
        <begin position="1"/>
        <end position="35"/>
    </location>
</feature>
<dbReference type="InterPro" id="IPR011990">
    <property type="entry name" value="TPR-like_helical_dom_sf"/>
</dbReference>
<sequence>MTKRHVAANHITMKRTLCTVLGMLLGAGPVSQASAAAGNQSPALASCLVRLADNPAGTLAEALQWERRGGGLEAGECAALAQMETGDIKGAAARFDALALAAGQGHSVQAPAGQAARAASYAAQAARAWLQAGNASSGLKSAREALRWQPRCLICEVLLARAQAMQNDYAASIATLADLPPQDGESEDVVDAYILRASDQRHLGNLKSGFNDIAAALLIAPDDSGALLERGILHMRSGDLSAARADWDRVIATSPDAHDADLARQDEDLLAADPDDP</sequence>
<evidence type="ECO:0000313" key="2">
    <source>
        <dbReference type="EMBL" id="CAI9120878.1"/>
    </source>
</evidence>
<dbReference type="SUPFAM" id="SSF48452">
    <property type="entry name" value="TPR-like"/>
    <property type="match status" value="1"/>
</dbReference>
<dbReference type="EMBL" id="CATKSH010000009">
    <property type="protein sequence ID" value="CAI9120878.1"/>
    <property type="molecule type" value="Genomic_DNA"/>
</dbReference>
<keyword evidence="1" id="KW-0732">Signal</keyword>
<reference evidence="2" key="1">
    <citation type="submission" date="2023-03" db="EMBL/GenBank/DDBJ databases">
        <authorList>
            <person name="Cleenwerck I."/>
        </authorList>
    </citation>
    <scope>NUCLEOTIDE SEQUENCE</scope>
    <source>
        <strain evidence="2">LMG 32879</strain>
    </source>
</reference>